<dbReference type="WBParaSite" id="ES5_v2.g27571.t1">
    <property type="protein sequence ID" value="ES5_v2.g27571.t1"/>
    <property type="gene ID" value="ES5_v2.g27571"/>
</dbReference>
<name>A0AC34GCZ6_9BILA</name>
<evidence type="ECO:0000313" key="2">
    <source>
        <dbReference type="WBParaSite" id="ES5_v2.g27571.t1"/>
    </source>
</evidence>
<protein>
    <submittedName>
        <fullName evidence="2">Uncharacterized protein</fullName>
    </submittedName>
</protein>
<sequence>MDECHRVLKYLIINDRTNYYEKRELSMGLFWKYALTTANTKGNVEVAELKSLISKVMAIAPGSVIVERVIFDIDPDEIYEETIMETEPDFAVFMEDSEENDLIFPDFDF</sequence>
<accession>A0AC34GCZ6</accession>
<reference evidence="2" key="1">
    <citation type="submission" date="2022-11" db="UniProtKB">
        <authorList>
            <consortium name="WormBaseParasite"/>
        </authorList>
    </citation>
    <scope>IDENTIFICATION</scope>
</reference>
<organism evidence="1 2">
    <name type="scientific">Panagrolaimus sp. ES5</name>
    <dbReference type="NCBI Taxonomy" id="591445"/>
    <lineage>
        <taxon>Eukaryota</taxon>
        <taxon>Metazoa</taxon>
        <taxon>Ecdysozoa</taxon>
        <taxon>Nematoda</taxon>
        <taxon>Chromadorea</taxon>
        <taxon>Rhabditida</taxon>
        <taxon>Tylenchina</taxon>
        <taxon>Panagrolaimomorpha</taxon>
        <taxon>Panagrolaimoidea</taxon>
        <taxon>Panagrolaimidae</taxon>
        <taxon>Panagrolaimus</taxon>
    </lineage>
</organism>
<evidence type="ECO:0000313" key="1">
    <source>
        <dbReference type="Proteomes" id="UP000887579"/>
    </source>
</evidence>
<proteinExistence type="predicted"/>
<dbReference type="Proteomes" id="UP000887579">
    <property type="component" value="Unplaced"/>
</dbReference>